<dbReference type="InterPro" id="IPR024983">
    <property type="entry name" value="CHAT_dom"/>
</dbReference>
<dbReference type="InterPro" id="IPR027417">
    <property type="entry name" value="P-loop_NTPase"/>
</dbReference>
<dbReference type="RefSeq" id="WP_264327936.1">
    <property type="nucleotide sequence ID" value="NZ_JADEXQ010000153.1"/>
</dbReference>
<evidence type="ECO:0000256" key="1">
    <source>
        <dbReference type="ARBA" id="ARBA00022737"/>
    </source>
</evidence>
<accession>A0A928Z7F2</accession>
<feature type="repeat" description="TPR" evidence="3">
    <location>
        <begin position="928"/>
        <end position="961"/>
    </location>
</feature>
<organism evidence="5 6">
    <name type="scientific">Romeriopsis navalis LEGE 11480</name>
    <dbReference type="NCBI Taxonomy" id="2777977"/>
    <lineage>
        <taxon>Bacteria</taxon>
        <taxon>Bacillati</taxon>
        <taxon>Cyanobacteriota</taxon>
        <taxon>Cyanophyceae</taxon>
        <taxon>Leptolyngbyales</taxon>
        <taxon>Leptolyngbyaceae</taxon>
        <taxon>Romeriopsis</taxon>
        <taxon>Romeriopsis navalis</taxon>
    </lineage>
</organism>
<keyword evidence="1" id="KW-0677">Repeat</keyword>
<dbReference type="EMBL" id="JADEXQ010000153">
    <property type="protein sequence ID" value="MBE9033125.1"/>
    <property type="molecule type" value="Genomic_DNA"/>
</dbReference>
<evidence type="ECO:0000259" key="4">
    <source>
        <dbReference type="Pfam" id="PF12770"/>
    </source>
</evidence>
<comment type="caution">
    <text evidence="5">The sequence shown here is derived from an EMBL/GenBank/DDBJ whole genome shotgun (WGS) entry which is preliminary data.</text>
</comment>
<dbReference type="Proteomes" id="UP000625316">
    <property type="component" value="Unassembled WGS sequence"/>
</dbReference>
<feature type="non-terminal residue" evidence="5">
    <location>
        <position position="1135"/>
    </location>
</feature>
<dbReference type="PROSITE" id="PS50005">
    <property type="entry name" value="TPR"/>
    <property type="match status" value="5"/>
</dbReference>
<feature type="domain" description="CHAT" evidence="4">
    <location>
        <begin position="105"/>
        <end position="360"/>
    </location>
</feature>
<feature type="repeat" description="TPR" evidence="3">
    <location>
        <begin position="1048"/>
        <end position="1081"/>
    </location>
</feature>
<evidence type="ECO:0000256" key="2">
    <source>
        <dbReference type="ARBA" id="ARBA00022803"/>
    </source>
</evidence>
<reference evidence="5" key="1">
    <citation type="submission" date="2020-10" db="EMBL/GenBank/DDBJ databases">
        <authorList>
            <person name="Castelo-Branco R."/>
            <person name="Eusebio N."/>
            <person name="Adriana R."/>
            <person name="Vieira A."/>
            <person name="Brugerolle De Fraissinette N."/>
            <person name="Rezende De Castro R."/>
            <person name="Schneider M.P."/>
            <person name="Vasconcelos V."/>
            <person name="Leao P.N."/>
        </authorList>
    </citation>
    <scope>NUCLEOTIDE SEQUENCE</scope>
    <source>
        <strain evidence="5">LEGE 11480</strain>
    </source>
</reference>
<keyword evidence="6" id="KW-1185">Reference proteome</keyword>
<dbReference type="Gene3D" id="1.25.40.10">
    <property type="entry name" value="Tetratricopeptide repeat domain"/>
    <property type="match status" value="2"/>
</dbReference>
<keyword evidence="2 3" id="KW-0802">TPR repeat</keyword>
<dbReference type="SMART" id="SM00028">
    <property type="entry name" value="TPR"/>
    <property type="match status" value="5"/>
</dbReference>
<dbReference type="AlphaFoldDB" id="A0A928Z7F2"/>
<feature type="repeat" description="TPR" evidence="3">
    <location>
        <begin position="1008"/>
        <end position="1041"/>
    </location>
</feature>
<proteinExistence type="predicted"/>
<dbReference type="InterPro" id="IPR013105">
    <property type="entry name" value="TPR_2"/>
</dbReference>
<dbReference type="Pfam" id="PF12770">
    <property type="entry name" value="CHAT"/>
    <property type="match status" value="1"/>
</dbReference>
<dbReference type="PANTHER" id="PTHR45641:SF1">
    <property type="entry name" value="AAA+ ATPASE DOMAIN-CONTAINING PROTEIN"/>
    <property type="match status" value="1"/>
</dbReference>
<gene>
    <name evidence="5" type="ORF">IQ266_25640</name>
</gene>
<evidence type="ECO:0000313" key="6">
    <source>
        <dbReference type="Proteomes" id="UP000625316"/>
    </source>
</evidence>
<dbReference type="InterPro" id="IPR011990">
    <property type="entry name" value="TPR-like_helical_dom_sf"/>
</dbReference>
<dbReference type="SUPFAM" id="SSF48452">
    <property type="entry name" value="TPR-like"/>
    <property type="match status" value="2"/>
</dbReference>
<dbReference type="Pfam" id="PF13424">
    <property type="entry name" value="TPR_12"/>
    <property type="match status" value="2"/>
</dbReference>
<dbReference type="PROSITE" id="PS50293">
    <property type="entry name" value="TPR_REGION"/>
    <property type="match status" value="3"/>
</dbReference>
<dbReference type="Gene3D" id="3.40.50.300">
    <property type="entry name" value="P-loop containing nucleotide triphosphate hydrolases"/>
    <property type="match status" value="1"/>
</dbReference>
<feature type="repeat" description="TPR" evidence="3">
    <location>
        <begin position="968"/>
        <end position="1001"/>
    </location>
</feature>
<evidence type="ECO:0000256" key="3">
    <source>
        <dbReference type="PROSITE-ProRule" id="PRU00339"/>
    </source>
</evidence>
<dbReference type="InterPro" id="IPR019734">
    <property type="entry name" value="TPR_rpt"/>
</dbReference>
<dbReference type="Pfam" id="PF07719">
    <property type="entry name" value="TPR_2"/>
    <property type="match status" value="1"/>
</dbReference>
<protein>
    <submittedName>
        <fullName evidence="5">Tetratricopeptide repeat protein</fullName>
    </submittedName>
</protein>
<feature type="repeat" description="TPR" evidence="3">
    <location>
        <begin position="1088"/>
        <end position="1121"/>
    </location>
</feature>
<name>A0A928Z7F2_9CYAN</name>
<dbReference type="SUPFAM" id="SSF52540">
    <property type="entry name" value="P-loop containing nucleoside triphosphate hydrolases"/>
    <property type="match status" value="1"/>
</dbReference>
<sequence>MVATAVRNRLRIKVDGEQLRLSWRRGQDEDARSASPVDFAHPFDQAALDELRWYLEQYLQFPYGLEPERAGRLEQQMQVWGRQLFDLVFRGSEKARDFFQEATRSGLDTCELAVSCDNPAVLNLPWELLYNEDYGYLAPLLGGMSRSLNSQAVRSEMPEMPQDRLNILLVIARPYGERDIPLGTVSRPVLEALKPLGDRVFLKILRPPSFAAFEQELNAHKGFYHIVHFDGHGTFDPNAQGMRSSFGSMGQGVLVFEQRDGSEEIVTAERIAQNLQDCRVPIFLLNACKSGQAGEEEFSSVAGQLVRLGAKSVVAMAYSVYAVAAREFIGRLYQELVNGATVSAAVAAGRRQVLNQAKRPSPKGDLSLQDWLVPVLYQQARYAPFKPQERKLGLEAMLEGQATEPEAPALVAVPDESAYGFIGRDYDLLRLERAFRQSHVALLRGMGGVGKTELACGWARWLMRTQGREQVFFTSFERGAGLQQVVNQIGRSLMGDRFSQFSFEQQRGAVEQYLQQNRCLLIWDNFEPVNGFPAGNPPLLNEAERADLKSFLKALRGGQSWVLITSRREEAWLDCGYQLLNLAGFNQLDAAEFAAQVLAQAGVDRSKLSSDYVALLKLLGGHPFALRVVLPKLARQAAGEVLASLRQGLAEVDTTEEGRDKSLTASLDYSFAGLSARARQHLPFLGLFVQRVNTNWLSAFSKDAEDDFGQAYQAVFGENLDKAAWDAVLEEAVAAGIVERWGDGIYQIHPALPWFLRQRLDTSESPPALNSGGEPSPAVSQLEQQLMMFYVMLAENYRNRLVDNAQLAMFVLQVEEPNLLQQLRLAEQQAAWSEVQFLLQALGEMYQRIGRKPELAALRDRVLSYVGEHLADARAKGRDAFDLWMYARGGNANEALQVGNLEVAKAIFQEILTELASLDDDTVLGKIAALYHNLGMVAQEQRDFDAAVQYYQKALKIKEDAGDAYNAASDYHQLGMVAQEQRDFDAAVQYYQKALKIYEDAGDAYNAADEYHNLGMVAQEQRDFDAAVQYYQKALKIYEDAGDAYNAADEYHNLGMVAQEQRDFDAAVQYYQKALKIKEDAGDAYNAASDYHQLGMVAQEQRDFDAAVQYYQKALKIYEDAGDAYNAADEYHNLG</sequence>
<evidence type="ECO:0000313" key="5">
    <source>
        <dbReference type="EMBL" id="MBE9033125.1"/>
    </source>
</evidence>
<dbReference type="PANTHER" id="PTHR45641">
    <property type="entry name" value="TETRATRICOPEPTIDE REPEAT PROTEIN (AFU_ORTHOLOGUE AFUA_6G03870)"/>
    <property type="match status" value="1"/>
</dbReference>